<dbReference type="InterPro" id="IPR057903">
    <property type="entry name" value="Phage_N4_Gp8"/>
</dbReference>
<proteinExistence type="predicted"/>
<accession>A0A2K9VA62</accession>
<dbReference type="EMBL" id="MG770228">
    <property type="protein sequence ID" value="AUV59084.1"/>
    <property type="molecule type" value="Genomic_DNA"/>
</dbReference>
<name>A0A2K9VA62_9CAUD</name>
<dbReference type="Pfam" id="PF25713">
    <property type="entry name" value="N4_GP8"/>
    <property type="match status" value="1"/>
</dbReference>
<evidence type="ECO:0000313" key="1">
    <source>
        <dbReference type="EMBL" id="AUV59084.1"/>
    </source>
</evidence>
<organism evidence="1 2">
    <name type="scientific">Escherichia phage PMBT57</name>
    <dbReference type="NCBI Taxonomy" id="2079259"/>
    <lineage>
        <taxon>Viruses</taxon>
        <taxon>Duplodnaviria</taxon>
        <taxon>Heunggongvirae</taxon>
        <taxon>Uroviricota</taxon>
        <taxon>Caudoviricetes</taxon>
        <taxon>Schitoviridae</taxon>
        <taxon>Enquatrovirinae</taxon>
        <taxon>Enquatrovirus</taxon>
        <taxon>Enquatrovirus N4</taxon>
    </lineage>
</organism>
<evidence type="ECO:0000313" key="2">
    <source>
        <dbReference type="Proteomes" id="UP000241665"/>
    </source>
</evidence>
<protein>
    <submittedName>
        <fullName evidence="1">Uncharacterized protein</fullName>
    </submittedName>
</protein>
<dbReference type="Proteomes" id="UP000241665">
    <property type="component" value="Segment"/>
</dbReference>
<sequence>MEQLNYGYKIKRNQVRGSWLFLVYGKPIYELHRGEKSKTYYVTHIATGKTPACAGLLRDAIMKACMLEGLL</sequence>
<reference evidence="1 2" key="1">
    <citation type="submission" date="2018-01" db="EMBL/GenBank/DDBJ databases">
        <title>Characterization of the virulent Escherichia coli phage PMBT57 of the N4-like group with a broad host range.</title>
        <authorList>
            <person name="Koberg S."/>
            <person name="Brinks E."/>
        </authorList>
    </citation>
    <scope>NUCLEOTIDE SEQUENCE [LARGE SCALE GENOMIC DNA]</scope>
</reference>